<dbReference type="Proteomes" id="UP001062846">
    <property type="component" value="Chromosome 11"/>
</dbReference>
<comment type="caution">
    <text evidence="1">The sequence shown here is derived from an EMBL/GenBank/DDBJ whole genome shotgun (WGS) entry which is preliminary data.</text>
</comment>
<gene>
    <name evidence="1" type="ORF">RHMOL_Rhmol11G0075700</name>
</gene>
<protein>
    <submittedName>
        <fullName evidence="1">Uncharacterized protein</fullName>
    </submittedName>
</protein>
<keyword evidence="2" id="KW-1185">Reference proteome</keyword>
<evidence type="ECO:0000313" key="2">
    <source>
        <dbReference type="Proteomes" id="UP001062846"/>
    </source>
</evidence>
<reference evidence="1" key="1">
    <citation type="submission" date="2022-02" db="EMBL/GenBank/DDBJ databases">
        <title>Plant Genome Project.</title>
        <authorList>
            <person name="Zhang R.-G."/>
        </authorList>
    </citation>
    <scope>NUCLEOTIDE SEQUENCE</scope>
    <source>
        <strain evidence="1">AT1</strain>
    </source>
</reference>
<name>A0ACC0LPS2_RHOML</name>
<dbReference type="EMBL" id="CM046398">
    <property type="protein sequence ID" value="KAI8530645.1"/>
    <property type="molecule type" value="Genomic_DNA"/>
</dbReference>
<organism evidence="1 2">
    <name type="scientific">Rhododendron molle</name>
    <name type="common">Chinese azalea</name>
    <name type="synonym">Azalea mollis</name>
    <dbReference type="NCBI Taxonomy" id="49168"/>
    <lineage>
        <taxon>Eukaryota</taxon>
        <taxon>Viridiplantae</taxon>
        <taxon>Streptophyta</taxon>
        <taxon>Embryophyta</taxon>
        <taxon>Tracheophyta</taxon>
        <taxon>Spermatophyta</taxon>
        <taxon>Magnoliopsida</taxon>
        <taxon>eudicotyledons</taxon>
        <taxon>Gunneridae</taxon>
        <taxon>Pentapetalae</taxon>
        <taxon>asterids</taxon>
        <taxon>Ericales</taxon>
        <taxon>Ericaceae</taxon>
        <taxon>Ericoideae</taxon>
        <taxon>Rhodoreae</taxon>
        <taxon>Rhododendron</taxon>
    </lineage>
</organism>
<evidence type="ECO:0000313" key="1">
    <source>
        <dbReference type="EMBL" id="KAI8530645.1"/>
    </source>
</evidence>
<proteinExistence type="predicted"/>
<sequence length="162" mass="18636">MILASETTCIFEVLIFNKEHISVFNMYSNQNALPAPFYHLPTVLETSCYPTIWFDHKTIIEFTIICDIEDDIAKRFQDHLESLFEDDGEQQIVFALQANEWAILVVNGVMNTEALEEFVGELELFIGEVIAVLVTKELLAKVIVFDGPGGEKIFPWYENYFM</sequence>
<accession>A0ACC0LPS2</accession>